<evidence type="ECO:0000313" key="2">
    <source>
        <dbReference type="EMBL" id="WOX06512.1"/>
    </source>
</evidence>
<dbReference type="InterPro" id="IPR009045">
    <property type="entry name" value="Zn_M74/Hedgehog-like"/>
</dbReference>
<dbReference type="Gene3D" id="3.30.1380.10">
    <property type="match status" value="1"/>
</dbReference>
<dbReference type="GO" id="GO:0006508">
    <property type="term" value="P:proteolysis"/>
    <property type="evidence" value="ECO:0007669"/>
    <property type="project" value="InterPro"/>
</dbReference>
<feature type="domain" description="D-alanyl-D-alanine carboxypeptidase-like core" evidence="1">
    <location>
        <begin position="26"/>
        <end position="183"/>
    </location>
</feature>
<evidence type="ECO:0000259" key="1">
    <source>
        <dbReference type="Pfam" id="PF02557"/>
    </source>
</evidence>
<keyword evidence="3" id="KW-1185">Reference proteome</keyword>
<name>A0AAU0N206_9GAMM</name>
<dbReference type="InterPro" id="IPR052179">
    <property type="entry name" value="DD-CPase-like"/>
</dbReference>
<gene>
    <name evidence="2" type="ORF">R5R33_05095</name>
</gene>
<dbReference type="InterPro" id="IPR003709">
    <property type="entry name" value="VanY-like_core_dom"/>
</dbReference>
<dbReference type="PANTHER" id="PTHR34385:SF1">
    <property type="entry name" value="PEPTIDOGLYCAN L-ALANYL-D-GLUTAMATE ENDOPEPTIDASE CWLK"/>
    <property type="match status" value="1"/>
</dbReference>
<sequence>MHRLLRDMLFGLSDAHVILEPVSGQLMHPEALTAFDQLRRDAREAGFDPKVVSGFRSFERQRTIWNGKACGRRPLLDSECRELDVACLSPAEIVFAILRWSALPGASRHHWGTDFDVIDTAAVAEDYRVQLTPEEVADEGVFGPFHCWLDQRIAEGNSYGLFRPYAEDRGGVAPERWHLSYAPRAKEFQRLLTGDLLCGQLQLCQLDANGDGDAAGVIFSDTICENMEEIFARFIAVPEEAYPNNISRL</sequence>
<dbReference type="KEGG" id="mpaf:R5R33_05095"/>
<dbReference type="EMBL" id="CP137555">
    <property type="protein sequence ID" value="WOX06512.1"/>
    <property type="molecule type" value="Genomic_DNA"/>
</dbReference>
<dbReference type="Proteomes" id="UP001302477">
    <property type="component" value="Chromosome"/>
</dbReference>
<protein>
    <submittedName>
        <fullName evidence="2">M15 family metallopeptidase</fullName>
    </submittedName>
</protein>
<dbReference type="SUPFAM" id="SSF55166">
    <property type="entry name" value="Hedgehog/DD-peptidase"/>
    <property type="match status" value="1"/>
</dbReference>
<dbReference type="CDD" id="cd14847">
    <property type="entry name" value="DD-carboxypeptidase_like"/>
    <property type="match status" value="1"/>
</dbReference>
<reference evidence="2 3" key="1">
    <citation type="submission" date="2023-10" db="EMBL/GenBank/DDBJ databases">
        <title>Description of Microbulbifer bruguierae sp. nov., isolated from the sediments of mangrove plant Bruguiera sexangula and comparative genomic analyses of the genus Microbulbifer.</title>
        <authorList>
            <person name="Long M."/>
        </authorList>
    </citation>
    <scope>NUCLEOTIDE SEQUENCE [LARGE SCALE GENOMIC DNA]</scope>
    <source>
        <strain evidence="2 3">SPO729</strain>
    </source>
</reference>
<dbReference type="GO" id="GO:0008233">
    <property type="term" value="F:peptidase activity"/>
    <property type="evidence" value="ECO:0007669"/>
    <property type="project" value="InterPro"/>
</dbReference>
<dbReference type="RefSeq" id="WP_318954965.1">
    <property type="nucleotide sequence ID" value="NZ_CP137555.1"/>
</dbReference>
<dbReference type="AlphaFoldDB" id="A0AAU0N206"/>
<accession>A0AAU0N206</accession>
<dbReference type="PANTHER" id="PTHR34385">
    <property type="entry name" value="D-ALANYL-D-ALANINE CARBOXYPEPTIDASE"/>
    <property type="match status" value="1"/>
</dbReference>
<dbReference type="Pfam" id="PF02557">
    <property type="entry name" value="VanY"/>
    <property type="match status" value="1"/>
</dbReference>
<organism evidence="2 3">
    <name type="scientific">Microbulbifer pacificus</name>
    <dbReference type="NCBI Taxonomy" id="407164"/>
    <lineage>
        <taxon>Bacteria</taxon>
        <taxon>Pseudomonadati</taxon>
        <taxon>Pseudomonadota</taxon>
        <taxon>Gammaproteobacteria</taxon>
        <taxon>Cellvibrionales</taxon>
        <taxon>Microbulbiferaceae</taxon>
        <taxon>Microbulbifer</taxon>
    </lineage>
</organism>
<proteinExistence type="predicted"/>
<evidence type="ECO:0000313" key="3">
    <source>
        <dbReference type="Proteomes" id="UP001302477"/>
    </source>
</evidence>